<dbReference type="AlphaFoldDB" id="A0AA97HZ63"/>
<feature type="region of interest" description="Disordered" evidence="1">
    <location>
        <begin position="149"/>
        <end position="169"/>
    </location>
</feature>
<dbReference type="RefSeq" id="WP_317080491.1">
    <property type="nucleotide sequence ID" value="NZ_CP136594.1"/>
</dbReference>
<accession>A0AA97HZ63</accession>
<reference evidence="2 3" key="1">
    <citation type="submission" date="2023-10" db="EMBL/GenBank/DDBJ databases">
        <title>Complete genome sequence of a Sphingomonadaceae bacterium.</title>
        <authorList>
            <person name="Yan C."/>
        </authorList>
    </citation>
    <scope>NUCLEOTIDE SEQUENCE [LARGE SCALE GENOMIC DNA]</scope>
    <source>
        <strain evidence="2 3">SCSIO 66989</strain>
    </source>
</reference>
<organism evidence="2 3">
    <name type="scientific">Alterisphingorhabdus coralli</name>
    <dbReference type="NCBI Taxonomy" id="3071408"/>
    <lineage>
        <taxon>Bacteria</taxon>
        <taxon>Pseudomonadati</taxon>
        <taxon>Pseudomonadota</taxon>
        <taxon>Alphaproteobacteria</taxon>
        <taxon>Sphingomonadales</taxon>
        <taxon>Sphingomonadaceae</taxon>
        <taxon>Alterisphingorhabdus (ex Yan et al. 2024)</taxon>
    </lineage>
</organism>
<name>A0AA97HZ63_9SPHN</name>
<dbReference type="PROSITE" id="PS51257">
    <property type="entry name" value="PROKAR_LIPOPROTEIN"/>
    <property type="match status" value="1"/>
</dbReference>
<proteinExistence type="predicted"/>
<dbReference type="KEGG" id="acoa:RB602_10345"/>
<evidence type="ECO:0000256" key="1">
    <source>
        <dbReference type="SAM" id="MobiDB-lite"/>
    </source>
</evidence>
<keyword evidence="3" id="KW-1185">Reference proteome</keyword>
<evidence type="ECO:0000313" key="3">
    <source>
        <dbReference type="Proteomes" id="UP001302429"/>
    </source>
</evidence>
<sequence length="169" mass="17560">MKRLAILSSALLVTACGGGGGEGSSGDEITLRDGDAEMTVNSDSGDLSLNVETKGGSFTAKTDNDNTEDTPYGLKLASDAEVMTNMKMEDEGHMASHTVIYTTSQSADDMMGTYRAEAESAGFSVTQSGSMDKASILSAKRGEKEQLRVVASPDGSGKTTVNLTANITE</sequence>
<gene>
    <name evidence="2" type="ORF">RB602_10345</name>
</gene>
<dbReference type="EMBL" id="CP136594">
    <property type="protein sequence ID" value="WOE74254.1"/>
    <property type="molecule type" value="Genomic_DNA"/>
</dbReference>
<dbReference type="Proteomes" id="UP001302429">
    <property type="component" value="Chromosome"/>
</dbReference>
<evidence type="ECO:0000313" key="2">
    <source>
        <dbReference type="EMBL" id="WOE74254.1"/>
    </source>
</evidence>
<evidence type="ECO:0008006" key="4">
    <source>
        <dbReference type="Google" id="ProtNLM"/>
    </source>
</evidence>
<feature type="compositionally biased region" description="Polar residues" evidence="1">
    <location>
        <begin position="157"/>
        <end position="169"/>
    </location>
</feature>
<protein>
    <recommendedName>
        <fullName evidence="4">Lipoprotein</fullName>
    </recommendedName>
</protein>